<feature type="transmembrane region" description="Helical" evidence="9">
    <location>
        <begin position="1217"/>
        <end position="1238"/>
    </location>
</feature>
<feature type="transmembrane region" description="Helical" evidence="9">
    <location>
        <begin position="827"/>
        <end position="845"/>
    </location>
</feature>
<evidence type="ECO:0000256" key="1">
    <source>
        <dbReference type="ARBA" id="ARBA00004141"/>
    </source>
</evidence>
<keyword evidence="3" id="KW-0813">Transport</keyword>
<dbReference type="InterPro" id="IPR036259">
    <property type="entry name" value="MFS_trans_sf"/>
</dbReference>
<feature type="transmembrane region" description="Helical" evidence="9">
    <location>
        <begin position="674"/>
        <end position="699"/>
    </location>
</feature>
<keyword evidence="7 9" id="KW-1133">Transmembrane helix</keyword>
<dbReference type="Pfam" id="PF00092">
    <property type="entry name" value="VWA"/>
    <property type="match status" value="1"/>
</dbReference>
<dbReference type="Gene3D" id="1.20.1250.20">
    <property type="entry name" value="MFS general substrate transporter like domains"/>
    <property type="match status" value="2"/>
</dbReference>
<dbReference type="FunFam" id="1.20.1250.20:FF:000049">
    <property type="entry name" value="Solute carrier family 15 member 2"/>
    <property type="match status" value="1"/>
</dbReference>
<keyword evidence="8 9" id="KW-0472">Membrane</keyword>
<dbReference type="GO" id="GO:0016020">
    <property type="term" value="C:membrane"/>
    <property type="evidence" value="ECO:0007669"/>
    <property type="project" value="UniProtKB-SubCell"/>
</dbReference>
<dbReference type="EMBL" id="JAWDGP010003764">
    <property type="protein sequence ID" value="KAK3771208.1"/>
    <property type="molecule type" value="Genomic_DNA"/>
</dbReference>
<dbReference type="PROSITE" id="PS01022">
    <property type="entry name" value="PTR2_1"/>
    <property type="match status" value="1"/>
</dbReference>
<comment type="similarity">
    <text evidence="2">Belongs to the major facilitator superfamily. Proton-dependent oligopeptide transporter (POT/PTR) (TC 2.A.17) family.</text>
</comment>
<feature type="domain" description="VWFA" evidence="10">
    <location>
        <begin position="115"/>
        <end position="290"/>
    </location>
</feature>
<feature type="transmembrane region" description="Helical" evidence="9">
    <location>
        <begin position="876"/>
        <end position="894"/>
    </location>
</feature>
<evidence type="ECO:0000256" key="7">
    <source>
        <dbReference type="ARBA" id="ARBA00022989"/>
    </source>
</evidence>
<evidence type="ECO:0000313" key="11">
    <source>
        <dbReference type="EMBL" id="KAK3771208.1"/>
    </source>
</evidence>
<feature type="transmembrane region" description="Helical" evidence="9">
    <location>
        <begin position="747"/>
        <end position="766"/>
    </location>
</feature>
<name>A0AAE1DJ16_9GAST</name>
<dbReference type="SUPFAM" id="SSF53300">
    <property type="entry name" value="vWA-like"/>
    <property type="match status" value="1"/>
</dbReference>
<evidence type="ECO:0000256" key="9">
    <source>
        <dbReference type="SAM" id="Phobius"/>
    </source>
</evidence>
<dbReference type="Pfam" id="PF00854">
    <property type="entry name" value="PTR2"/>
    <property type="match status" value="2"/>
</dbReference>
<keyword evidence="4 9" id="KW-0812">Transmembrane</keyword>
<dbReference type="SMART" id="SM00327">
    <property type="entry name" value="VWA"/>
    <property type="match status" value="1"/>
</dbReference>
<evidence type="ECO:0000256" key="6">
    <source>
        <dbReference type="ARBA" id="ARBA00022927"/>
    </source>
</evidence>
<dbReference type="GO" id="GO:0006857">
    <property type="term" value="P:oligopeptide transport"/>
    <property type="evidence" value="ECO:0007669"/>
    <property type="project" value="InterPro"/>
</dbReference>
<keyword evidence="6" id="KW-0653">Protein transport</keyword>
<evidence type="ECO:0000313" key="12">
    <source>
        <dbReference type="Proteomes" id="UP001283361"/>
    </source>
</evidence>
<feature type="transmembrane region" description="Helical" evidence="9">
    <location>
        <begin position="906"/>
        <end position="927"/>
    </location>
</feature>
<dbReference type="InterPro" id="IPR018456">
    <property type="entry name" value="PTR2_symporter_CS"/>
</dbReference>
<dbReference type="InterPro" id="IPR000109">
    <property type="entry name" value="POT_fam"/>
</dbReference>
<dbReference type="CDD" id="cd01450">
    <property type="entry name" value="vWFA_subfamily_ECM"/>
    <property type="match status" value="1"/>
</dbReference>
<evidence type="ECO:0000256" key="3">
    <source>
        <dbReference type="ARBA" id="ARBA00022448"/>
    </source>
</evidence>
<keyword evidence="12" id="KW-1185">Reference proteome</keyword>
<gene>
    <name evidence="11" type="ORF">RRG08_053353</name>
</gene>
<reference evidence="11" key="1">
    <citation type="journal article" date="2023" name="G3 (Bethesda)">
        <title>A reference genome for the long-term kleptoplast-retaining sea slug Elysia crispata morphotype clarki.</title>
        <authorList>
            <person name="Eastman K.E."/>
            <person name="Pendleton A.L."/>
            <person name="Shaikh M.A."/>
            <person name="Suttiyut T."/>
            <person name="Ogas R."/>
            <person name="Tomko P."/>
            <person name="Gavelis G."/>
            <person name="Widhalm J.R."/>
            <person name="Wisecaver J.H."/>
        </authorList>
    </citation>
    <scope>NUCLEOTIDE SEQUENCE</scope>
    <source>
        <strain evidence="11">ECLA1</strain>
    </source>
</reference>
<accession>A0AAE1DJ16</accession>
<evidence type="ECO:0000256" key="2">
    <source>
        <dbReference type="ARBA" id="ARBA00005982"/>
    </source>
</evidence>
<organism evidence="11 12">
    <name type="scientific">Elysia crispata</name>
    <name type="common">lettuce slug</name>
    <dbReference type="NCBI Taxonomy" id="231223"/>
    <lineage>
        <taxon>Eukaryota</taxon>
        <taxon>Metazoa</taxon>
        <taxon>Spiralia</taxon>
        <taxon>Lophotrochozoa</taxon>
        <taxon>Mollusca</taxon>
        <taxon>Gastropoda</taxon>
        <taxon>Heterobranchia</taxon>
        <taxon>Euthyneura</taxon>
        <taxon>Panpulmonata</taxon>
        <taxon>Sacoglossa</taxon>
        <taxon>Placobranchoidea</taxon>
        <taxon>Plakobranchidae</taxon>
        <taxon>Elysia</taxon>
    </lineage>
</organism>
<dbReference type="PROSITE" id="PS50234">
    <property type="entry name" value="VWFA"/>
    <property type="match status" value="1"/>
</dbReference>
<protein>
    <recommendedName>
        <fullName evidence="10">VWFA domain-containing protein</fullName>
    </recommendedName>
</protein>
<dbReference type="GO" id="GO:0015031">
    <property type="term" value="P:protein transport"/>
    <property type="evidence" value="ECO:0007669"/>
    <property type="project" value="UniProtKB-KW"/>
</dbReference>
<proteinExistence type="inferred from homology"/>
<sequence length="1285" mass="142551">MVPQTDVAGLIFVHVILTLFIGCDGHGAHFYVEQGKAIVSGAQLVANFSRPVMSNFLCASHCMANGMCDLYHFSTVDSACVIFRQQDETTVEVVSDSRWSIGFIPQLGCRDARVDLVFILDATRSVGEDGFDEVKHFMKDFLDSADIDGGSLRVGAVVFSTEVNVEFLLDSFSTRTALYSAIDGMSFLGFKTNTSGALRIMRTQLFIAANGDRPDAENVCILVTDGDSSIDEAFTIPEAELAKAAGIHIYGVGVDSDDKYELDSIVSKPVDVNRRDVDDFPNLTDLRNKIFPKVCPIQLDDWTLVFRAQSRIGASVYETWTNTSLQHDDPVPEDFPRACLRMTDYSQCDRHFRSHILDNWVNIQTVRFSLVKDDAEVSYIEFDGSGSDSMSWFTAARILNSSWTTLLTEPVLHPPSLTGNCRTTVACRRFSINTNSSDCRTETLYTFIVDINRDVCNSDGNWEVRNLSTSPVIFYSPGSGLGYMGEKPECSNVLTDPECLSRVAAGECETNRAFMYLNCRVACAACLDEDDYSFAQEADVMAIWIKYRFKEESLLASEPGRSQVNGRRMDQDKASKYPKSVFLILGTEFCERFNYYGMRAILVIYLTEWLGQGYNSAVALFHLFAMLSYFSPVLGAIIADGYLGRYRTILYISMVYAAGTLVVSLTAFPPPEMYGPIIGLLLISLGTGGIKPCVTAFGGDQFSSGQEKWRMSFFSAFYFIINLGSTLSTFITPVLRADVHCIEDSCYPLAFGVPAALMLTSIVIFFSGRNHYKHIPPTGNLFGQVARCVWRGAKLRLKNGKRQGEGAHWLDYATDKFEEGFVSDVKALLNVLWLFLPLPLFWALFDQQGSRWTLQAVDMNGDMGKLGRLKPDQMQVLNPILILLLIPVFERLIYPCLDRIKVPNRPLQRICVGMLLCSVSFVLAGFVQLKLEDGKESSLNGQSGVTFMNAASCNATVKTEFYSGSLSLGEISPTQHIPAGDFQATINCGAGIAPTTSFSKSFSTQRDRAYRLVIFPADTENVSSVMFPDKRKHDKDGKASVSFAALFPPAYPSETVNVSLREYKHGRASHRLALEEQLSVRNASDFLLVEPRTYQVLVEGNVTASLIRFGSGSIQTVVLSLVPGKDPDQTQSRFETLQFVTVQENEVSMAWQIPQYAVITCGEILFSITGLSFAYSQAPASMKSILQACWLLTVAGGNLIVIIVAESRIVPEQSSEFFIFASLMFLDTLLFGAMAYFYTGYSAAHRKAEHLDLDDRTTLVDAMSDTNGYDVRMDKVEEPRGDKED</sequence>
<evidence type="ECO:0000259" key="10">
    <source>
        <dbReference type="PROSITE" id="PS50234"/>
    </source>
</evidence>
<feature type="transmembrane region" description="Helical" evidence="9">
    <location>
        <begin position="711"/>
        <end position="735"/>
    </location>
</feature>
<dbReference type="SUPFAM" id="SSF103473">
    <property type="entry name" value="MFS general substrate transporter"/>
    <property type="match status" value="1"/>
</dbReference>
<comment type="subcellular location">
    <subcellularLocation>
        <location evidence="1">Membrane</location>
        <topology evidence="1">Multi-pass membrane protein</topology>
    </subcellularLocation>
</comment>
<dbReference type="InterPro" id="IPR002035">
    <property type="entry name" value="VWF_A"/>
</dbReference>
<dbReference type="PRINTS" id="PR00453">
    <property type="entry name" value="VWFADOMAIN"/>
</dbReference>
<dbReference type="Proteomes" id="UP001283361">
    <property type="component" value="Unassembled WGS sequence"/>
</dbReference>
<feature type="transmembrane region" description="Helical" evidence="9">
    <location>
        <begin position="1156"/>
        <end position="1176"/>
    </location>
</feature>
<feature type="transmembrane region" description="Helical" evidence="9">
    <location>
        <begin position="649"/>
        <end position="668"/>
    </location>
</feature>
<evidence type="ECO:0000256" key="4">
    <source>
        <dbReference type="ARBA" id="ARBA00022692"/>
    </source>
</evidence>
<keyword evidence="5" id="KW-0571">Peptide transport</keyword>
<dbReference type="InterPro" id="IPR036465">
    <property type="entry name" value="vWFA_dom_sf"/>
</dbReference>
<dbReference type="PANTHER" id="PTHR11654">
    <property type="entry name" value="OLIGOPEPTIDE TRANSPORTER-RELATED"/>
    <property type="match status" value="1"/>
</dbReference>
<comment type="caution">
    <text evidence="11">The sequence shown here is derived from an EMBL/GenBank/DDBJ whole genome shotgun (WGS) entry which is preliminary data.</text>
</comment>
<evidence type="ECO:0000256" key="8">
    <source>
        <dbReference type="ARBA" id="ARBA00023136"/>
    </source>
</evidence>
<dbReference type="Gene3D" id="3.40.50.410">
    <property type="entry name" value="von Willebrand factor, type A domain"/>
    <property type="match status" value="1"/>
</dbReference>
<feature type="transmembrane region" description="Helical" evidence="9">
    <location>
        <begin position="1188"/>
        <end position="1205"/>
    </location>
</feature>
<dbReference type="CDD" id="cd17347">
    <property type="entry name" value="MFS_SLC15A1_2_like"/>
    <property type="match status" value="1"/>
</dbReference>
<dbReference type="GO" id="GO:0022857">
    <property type="term" value="F:transmembrane transporter activity"/>
    <property type="evidence" value="ECO:0007669"/>
    <property type="project" value="InterPro"/>
</dbReference>
<feature type="transmembrane region" description="Helical" evidence="9">
    <location>
        <begin position="617"/>
        <end position="637"/>
    </location>
</feature>
<evidence type="ECO:0000256" key="5">
    <source>
        <dbReference type="ARBA" id="ARBA00022856"/>
    </source>
</evidence>